<keyword evidence="5" id="KW-1185">Reference proteome</keyword>
<keyword evidence="1" id="KW-0456">Lyase</keyword>
<evidence type="ECO:0000259" key="2">
    <source>
        <dbReference type="SMART" id="SM00858"/>
    </source>
</evidence>
<feature type="domain" description="SAF" evidence="2">
    <location>
        <begin position="12"/>
        <end position="83"/>
    </location>
</feature>
<evidence type="ECO:0000313" key="3">
    <source>
        <dbReference type="EMBL" id="PSY45371.1"/>
    </source>
</evidence>
<dbReference type="Gene3D" id="2.30.130.110">
    <property type="match status" value="1"/>
</dbReference>
<dbReference type="Proteomes" id="UP000240382">
    <property type="component" value="Unassembled WGS sequence"/>
</dbReference>
<dbReference type="PANTHER" id="PTHR30536:SF5">
    <property type="entry name" value="ALTRONATE DEHYDRATASE"/>
    <property type="match status" value="1"/>
</dbReference>
<proteinExistence type="predicted"/>
<name>A0AAX3MIT7_ESCAL</name>
<dbReference type="Pfam" id="PF08666">
    <property type="entry name" value="SAF"/>
    <property type="match status" value="1"/>
</dbReference>
<sequence length="103" mass="11187">MRKRALKLHASDNCVVALNDIACGDIVWWDDGEMVASNGTTLGHKLACEVVKHGDSIVKYGAVIGHATRDIAIGEHVHSHNLTSNVIAIFHHDDAGYQSEEKT</sequence>
<dbReference type="PANTHER" id="PTHR30536">
    <property type="entry name" value="ALTRONATE/GALACTARATE DEHYDRATASE"/>
    <property type="match status" value="1"/>
</dbReference>
<evidence type="ECO:0000313" key="6">
    <source>
        <dbReference type="Proteomes" id="UP001219219"/>
    </source>
</evidence>
<evidence type="ECO:0000313" key="5">
    <source>
        <dbReference type="Proteomes" id="UP000240382"/>
    </source>
</evidence>
<dbReference type="InterPro" id="IPR013974">
    <property type="entry name" value="SAF"/>
</dbReference>
<protein>
    <submittedName>
        <fullName evidence="3 4">Hydrolase</fullName>
    </submittedName>
</protein>
<evidence type="ECO:0000313" key="4">
    <source>
        <dbReference type="EMBL" id="WDB29147.1"/>
    </source>
</evidence>
<dbReference type="GO" id="GO:0016829">
    <property type="term" value="F:lyase activity"/>
    <property type="evidence" value="ECO:0007669"/>
    <property type="project" value="UniProtKB-KW"/>
</dbReference>
<dbReference type="InterPro" id="IPR044144">
    <property type="entry name" value="SAF_UxaA/GarD"/>
</dbReference>
<dbReference type="EMBL" id="PYQT01000001">
    <property type="protein sequence ID" value="PSY45371.1"/>
    <property type="molecule type" value="Genomic_DNA"/>
</dbReference>
<dbReference type="CDD" id="cd11613">
    <property type="entry name" value="SAF_AH_GD"/>
    <property type="match status" value="1"/>
</dbReference>
<accession>A0AAX3MIT7</accession>
<dbReference type="Proteomes" id="UP001219219">
    <property type="component" value="Chromosome"/>
</dbReference>
<reference evidence="3 5" key="1">
    <citation type="submission" date="2018-03" db="EMBL/GenBank/DDBJ databases">
        <title>Whole Genome Sequencing of Escherichia coli isolates from wildlife.</title>
        <authorList>
            <person name="Whitehouse C.A."/>
            <person name="Lacher D.W."/>
            <person name="Mammel M.K."/>
            <person name="Barnaba T."/>
            <person name="Lorch J.M."/>
        </authorList>
    </citation>
    <scope>NUCLEOTIDE SEQUENCE [LARGE SCALE GENOMIC DNA]</scope>
    <source>
        <strain evidence="3 5">20507-2</strain>
    </source>
</reference>
<organism evidence="4 6">
    <name type="scientific">Escherichia albertii</name>
    <dbReference type="NCBI Taxonomy" id="208962"/>
    <lineage>
        <taxon>Bacteria</taxon>
        <taxon>Pseudomonadati</taxon>
        <taxon>Pseudomonadota</taxon>
        <taxon>Gammaproteobacteria</taxon>
        <taxon>Enterobacterales</taxon>
        <taxon>Enterobacteriaceae</taxon>
        <taxon>Escherichia</taxon>
    </lineage>
</organism>
<evidence type="ECO:0000256" key="1">
    <source>
        <dbReference type="ARBA" id="ARBA00023239"/>
    </source>
</evidence>
<dbReference type="GO" id="GO:0016787">
    <property type="term" value="F:hydrolase activity"/>
    <property type="evidence" value="ECO:0007669"/>
    <property type="project" value="UniProtKB-KW"/>
</dbReference>
<dbReference type="EMBL" id="CP117562">
    <property type="protein sequence ID" value="WDB29147.1"/>
    <property type="molecule type" value="Genomic_DNA"/>
</dbReference>
<reference evidence="4" key="2">
    <citation type="submission" date="2023-02" db="EMBL/GenBank/DDBJ databases">
        <title>Escherichia albertii as a potential enteropathogen in the light of epidemiological and genomic studies.</title>
        <authorList>
            <person name="Leszczynska K."/>
            <person name="Swiecicka I."/>
            <person name="Daniluk T."/>
            <person name="Lebensztejn D."/>
            <person name="Chmielewska S."/>
            <person name="Leszczynska D."/>
            <person name="Gawor J."/>
            <person name="Kliber M."/>
        </authorList>
    </citation>
    <scope>NUCLEOTIDE SEQUENCE</scope>
    <source>
        <strain evidence="4">BIA_7</strain>
    </source>
</reference>
<dbReference type="GO" id="GO:0019698">
    <property type="term" value="P:D-galacturonate catabolic process"/>
    <property type="evidence" value="ECO:0007669"/>
    <property type="project" value="TreeGrafter"/>
</dbReference>
<dbReference type="SMART" id="SM00858">
    <property type="entry name" value="SAF"/>
    <property type="match status" value="1"/>
</dbReference>
<dbReference type="RefSeq" id="WP_024164624.1">
    <property type="nucleotide sequence ID" value="NZ_BBVV01000001.1"/>
</dbReference>
<dbReference type="AlphaFoldDB" id="A0AAX3MIT7"/>
<dbReference type="InterPro" id="IPR052172">
    <property type="entry name" value="UxaA_altronate/galactarate_dh"/>
</dbReference>
<keyword evidence="4" id="KW-0378">Hydrolase</keyword>
<gene>
    <name evidence="3" type="ORF">C7B09_00620</name>
    <name evidence="4" type="ORF">PS049_23150</name>
</gene>